<organism evidence="4 5">
    <name type="scientific">Mycosarcoma maydis</name>
    <name type="common">Corn smut fungus</name>
    <name type="synonym">Ustilago maydis</name>
    <dbReference type="NCBI Taxonomy" id="5270"/>
    <lineage>
        <taxon>Eukaryota</taxon>
        <taxon>Fungi</taxon>
        <taxon>Dikarya</taxon>
        <taxon>Basidiomycota</taxon>
        <taxon>Ustilaginomycotina</taxon>
        <taxon>Ustilaginomycetes</taxon>
        <taxon>Ustilaginales</taxon>
        <taxon>Ustilaginaceae</taxon>
        <taxon>Mycosarcoma</taxon>
    </lineage>
</organism>
<dbReference type="OMA" id="ADEMKYG"/>
<dbReference type="InterPro" id="IPR010314">
    <property type="entry name" value="E3_Ub_ligase_DUF913"/>
</dbReference>
<evidence type="ECO:0000313" key="4">
    <source>
        <dbReference type="EMBL" id="KIS66575.1"/>
    </source>
</evidence>
<feature type="compositionally biased region" description="Basic and acidic residues" evidence="2">
    <location>
        <begin position="3389"/>
        <end position="3399"/>
    </location>
</feature>
<feature type="region of interest" description="Disordered" evidence="2">
    <location>
        <begin position="1962"/>
        <end position="1984"/>
    </location>
</feature>
<feature type="compositionally biased region" description="Polar residues" evidence="2">
    <location>
        <begin position="3296"/>
        <end position="3306"/>
    </location>
</feature>
<dbReference type="GO" id="GO:0042276">
    <property type="term" value="P:error-prone translesion synthesis"/>
    <property type="evidence" value="ECO:0000318"/>
    <property type="project" value="GO_Central"/>
</dbReference>
<dbReference type="InterPro" id="IPR010309">
    <property type="entry name" value="E3_Ub_ligase_DUF908"/>
</dbReference>
<feature type="region of interest" description="Disordered" evidence="2">
    <location>
        <begin position="3598"/>
        <end position="3632"/>
    </location>
</feature>
<keyword evidence="5" id="KW-1185">Reference proteome</keyword>
<feature type="compositionally biased region" description="Polar residues" evidence="2">
    <location>
        <begin position="1055"/>
        <end position="1067"/>
    </location>
</feature>
<dbReference type="GO" id="GO:0070987">
    <property type="term" value="P:error-free translesion synthesis"/>
    <property type="evidence" value="ECO:0000318"/>
    <property type="project" value="GO_Central"/>
</dbReference>
<evidence type="ECO:0000259" key="3">
    <source>
        <dbReference type="PROSITE" id="PS50030"/>
    </source>
</evidence>
<feature type="compositionally biased region" description="Basic and acidic residues" evidence="2">
    <location>
        <begin position="1965"/>
        <end position="1974"/>
    </location>
</feature>
<dbReference type="STRING" id="237631.A0A0D1DVT1"/>
<feature type="region of interest" description="Disordered" evidence="2">
    <location>
        <begin position="1726"/>
        <end position="1768"/>
    </location>
</feature>
<feature type="compositionally biased region" description="Polar residues" evidence="2">
    <location>
        <begin position="1085"/>
        <end position="1097"/>
    </location>
</feature>
<reference evidence="4 5" key="1">
    <citation type="journal article" date="2006" name="Nature">
        <title>Insights from the genome of the biotrophic fungal plant pathogen Ustilago maydis.</title>
        <authorList>
            <person name="Kamper J."/>
            <person name="Kahmann R."/>
            <person name="Bolker M."/>
            <person name="Ma L.J."/>
            <person name="Brefort T."/>
            <person name="Saville B.J."/>
            <person name="Banuett F."/>
            <person name="Kronstad J.W."/>
            <person name="Gold S.E."/>
            <person name="Muller O."/>
            <person name="Perlin M.H."/>
            <person name="Wosten H.A."/>
            <person name="de Vries R."/>
            <person name="Ruiz-Herrera J."/>
            <person name="Reynaga-Pena C.G."/>
            <person name="Snetselaar K."/>
            <person name="McCann M."/>
            <person name="Perez-Martin J."/>
            <person name="Feldbrugge M."/>
            <person name="Basse C.W."/>
            <person name="Steinberg G."/>
            <person name="Ibeas J.I."/>
            <person name="Holloman W."/>
            <person name="Guzman P."/>
            <person name="Farman M."/>
            <person name="Stajich J.E."/>
            <person name="Sentandreu R."/>
            <person name="Gonzalez-Prieto J.M."/>
            <person name="Kennell J.C."/>
            <person name="Molina L."/>
            <person name="Schirawski J."/>
            <person name="Mendoza-Mendoza A."/>
            <person name="Greilinger D."/>
            <person name="Munch K."/>
            <person name="Rossel N."/>
            <person name="Scherer M."/>
            <person name="Vranes M."/>
            <person name="Ladendorf O."/>
            <person name="Vincon V."/>
            <person name="Fuchs U."/>
            <person name="Sandrock B."/>
            <person name="Meng S."/>
            <person name="Ho E.C."/>
            <person name="Cahill M.J."/>
            <person name="Boyce K.J."/>
            <person name="Klose J."/>
            <person name="Klosterman S.J."/>
            <person name="Deelstra H.J."/>
            <person name="Ortiz-Castellanos L."/>
            <person name="Li W."/>
            <person name="Sanchez-Alonso P."/>
            <person name="Schreier P.H."/>
            <person name="Hauser-Hahn I."/>
            <person name="Vaupel M."/>
            <person name="Koopmann E."/>
            <person name="Friedrich G."/>
            <person name="Voss H."/>
            <person name="Schluter T."/>
            <person name="Margolis J."/>
            <person name="Platt D."/>
            <person name="Swimmer C."/>
            <person name="Gnirke A."/>
            <person name="Chen F."/>
            <person name="Vysotskaia V."/>
            <person name="Mannhaupt G."/>
            <person name="Guldener U."/>
            <person name="Munsterkotter M."/>
            <person name="Haase D."/>
            <person name="Oesterheld M."/>
            <person name="Mewes H.W."/>
            <person name="Mauceli E.W."/>
            <person name="DeCaprio D."/>
            <person name="Wade C.M."/>
            <person name="Butler J."/>
            <person name="Young S."/>
            <person name="Jaffe D.B."/>
            <person name="Calvo S."/>
            <person name="Nusbaum C."/>
            <person name="Galagan J."/>
            <person name="Birren B.W."/>
        </authorList>
    </citation>
    <scope>NUCLEOTIDE SEQUENCE [LARGE SCALE GENOMIC DNA]</scope>
    <source>
        <strain evidence="5">DSM 14603 / FGSC 9021 / UM521</strain>
    </source>
</reference>
<feature type="compositionally biased region" description="Acidic residues" evidence="2">
    <location>
        <begin position="2389"/>
        <end position="2432"/>
    </location>
</feature>
<feature type="compositionally biased region" description="Low complexity" evidence="2">
    <location>
        <begin position="2775"/>
        <end position="2786"/>
    </location>
</feature>
<evidence type="ECO:0000256" key="1">
    <source>
        <dbReference type="ARBA" id="ARBA00022679"/>
    </source>
</evidence>
<dbReference type="KEGG" id="uma:UMAG_05564"/>
<proteinExistence type="predicted"/>
<feature type="compositionally biased region" description="Basic residues" evidence="2">
    <location>
        <begin position="2747"/>
        <end position="2765"/>
    </location>
</feature>
<feature type="compositionally biased region" description="Acidic residues" evidence="2">
    <location>
        <begin position="2523"/>
        <end position="2540"/>
    </location>
</feature>
<dbReference type="GO" id="GO:0016567">
    <property type="term" value="P:protein ubiquitination"/>
    <property type="evidence" value="ECO:0007669"/>
    <property type="project" value="UniProtKB-UniPathway"/>
</dbReference>
<feature type="compositionally biased region" description="Polar residues" evidence="2">
    <location>
        <begin position="2063"/>
        <end position="2072"/>
    </location>
</feature>
<feature type="region of interest" description="Disordered" evidence="2">
    <location>
        <begin position="1002"/>
        <end position="1050"/>
    </location>
</feature>
<dbReference type="VEuPathDB" id="FungiDB:UMAG_05564"/>
<feature type="compositionally biased region" description="Low complexity" evidence="2">
    <location>
        <begin position="2952"/>
        <end position="2967"/>
    </location>
</feature>
<evidence type="ECO:0000256" key="2">
    <source>
        <dbReference type="SAM" id="MobiDB-lite"/>
    </source>
</evidence>
<dbReference type="FunCoup" id="A0A0D1DVT1">
    <property type="interactions" value="672"/>
</dbReference>
<dbReference type="PANTHER" id="PTHR45990:SF1">
    <property type="entry name" value="DNA REPAIR PROTEIN REV1"/>
    <property type="match status" value="1"/>
</dbReference>
<dbReference type="EMBL" id="CM003157">
    <property type="protein sequence ID" value="KIS66575.1"/>
    <property type="molecule type" value="Genomic_DNA"/>
</dbReference>
<dbReference type="OrthoDB" id="8068875at2759"/>
<dbReference type="Pfam" id="PF00627">
    <property type="entry name" value="UBA"/>
    <property type="match status" value="1"/>
</dbReference>
<dbReference type="Gene3D" id="1.10.8.10">
    <property type="entry name" value="DNA helicase RuvA subunit, C-terminal domain"/>
    <property type="match status" value="1"/>
</dbReference>
<feature type="region of interest" description="Disordered" evidence="2">
    <location>
        <begin position="2738"/>
        <end position="2793"/>
    </location>
</feature>
<feature type="region of interest" description="Disordered" evidence="2">
    <location>
        <begin position="1055"/>
        <end position="1074"/>
    </location>
</feature>
<feature type="compositionally biased region" description="Low complexity" evidence="2">
    <location>
        <begin position="1511"/>
        <end position="1526"/>
    </location>
</feature>
<feature type="region of interest" description="Disordered" evidence="2">
    <location>
        <begin position="1083"/>
        <end position="1103"/>
    </location>
</feature>
<dbReference type="GO" id="GO:0017125">
    <property type="term" value="F:deoxycytidyl transferase activity"/>
    <property type="evidence" value="ECO:0000318"/>
    <property type="project" value="GO_Central"/>
</dbReference>
<dbReference type="Pfam" id="PF14377">
    <property type="entry name" value="UBM"/>
    <property type="match status" value="2"/>
</dbReference>
<feature type="compositionally biased region" description="Acidic residues" evidence="2">
    <location>
        <begin position="2441"/>
        <end position="2459"/>
    </location>
</feature>
<protein>
    <recommendedName>
        <fullName evidence="3">UBA domain-containing protein</fullName>
    </recommendedName>
</protein>
<gene>
    <name evidence="4" type="ORF">UMAG_05564</name>
</gene>
<feature type="region of interest" description="Disordered" evidence="2">
    <location>
        <begin position="3380"/>
        <end position="3399"/>
    </location>
</feature>
<dbReference type="Pfam" id="PF06012">
    <property type="entry name" value="DUF908"/>
    <property type="match status" value="1"/>
</dbReference>
<feature type="region of interest" description="Disordered" evidence="2">
    <location>
        <begin position="2952"/>
        <end position="2985"/>
    </location>
</feature>
<evidence type="ECO:0000313" key="5">
    <source>
        <dbReference type="Proteomes" id="UP000000561"/>
    </source>
</evidence>
<dbReference type="SUPFAM" id="SSF48371">
    <property type="entry name" value="ARM repeat"/>
    <property type="match status" value="1"/>
</dbReference>
<feature type="compositionally biased region" description="Low complexity" evidence="2">
    <location>
        <begin position="3611"/>
        <end position="3620"/>
    </location>
</feature>
<feature type="compositionally biased region" description="Acidic residues" evidence="2">
    <location>
        <begin position="2338"/>
        <end position="2367"/>
    </location>
</feature>
<feature type="region of interest" description="Disordered" evidence="2">
    <location>
        <begin position="200"/>
        <end position="288"/>
    </location>
</feature>
<feature type="compositionally biased region" description="Low complexity" evidence="2">
    <location>
        <begin position="1472"/>
        <end position="1483"/>
    </location>
</feature>
<feature type="compositionally biased region" description="Polar residues" evidence="2">
    <location>
        <begin position="1013"/>
        <end position="1036"/>
    </location>
</feature>
<feature type="region of interest" description="Disordered" evidence="2">
    <location>
        <begin position="2874"/>
        <end position="2896"/>
    </location>
</feature>
<feature type="region of interest" description="Disordered" evidence="2">
    <location>
        <begin position="3072"/>
        <end position="3107"/>
    </location>
</feature>
<sequence length="3702" mass="398345">MKITKTPKRLAPAAPEILALQDRITKSSDDELPAVLDSVSEWCWPRGDLYYWTGLLNRFDNILENICRDYELSKIQANDFTPLTKRLLVSILRFSRLLIENCTNRKLYSSFEHLNDILYTHDLDVLEAALRLVLRAAQQHSSHHPRHEFQISKERLTTLAMIWTPRDHGLSLVDIAQSEKLNPSELSHVRFQFFKRSGSTASAQPVASASTLSTTDSSHAARNSPHQQQQHNHHNPSTSTPTRLRNRDSRPAMLPALSTGALPATPTRTGDRGDNNATQASSAAVPAGRREGLVTVDLGRITPDHGDAADLLAKAIETYEVPQEERFELFQRIRLALGLQDARDRSQLLVCRLLAIACYGLVIGESIASTQLFLYEPDLIQRIAALVDPVQSIDMAVQSSAFYALDSLGRYRNRVSVVLNSVNASVNHGIILSVMRNLIDDLRKAEPASTEHFVDSVLSFVAFIATSSSASHTIVGAGLVPLLVELVDIRSPDRYMVQRTISRALGLIDSLTYAVPQAFDLFCNARGLDVLVDRIKAEVNRDIDDGAADRMSDSVFGEPGPDNLYGRLSFGRASLLRSMFKTITQMMASTGTGDGLRNLVNTSLPDSLKRIILHRNIFGPQILALAILITSTFVHNEPTSLAILQEAKIPDVLFDAIEADIEAHWEVIYSIPNAIGAICLNQAGLDLFNSRHLIPKLFSLFTSERHTKVFQDRDNANAFGAAIDELMRHQPSLKPLVMESIMRSLDDISQMGRTFELPQDPKARAAYGLLAVGDAAAAAAAAGARAVALADVVTDEPDPIRKEDLTKLETNPVIAAIDVVSRFLEGLFQTSSHCKEFIKMDGLEKLLGYYSLPCLPYDFSASLLADSLVTLIRLMAEISPSTVLIAMLRDIKVAWEQVTALLGLPDKSSASIPHDDKSRFLWMATPRDDAEANTANAAFRKLVGLCSRTHLFTDVCTITYVGHKLPSIFLQTLVSSSTSGTISIAELGAMHRACAWENMLLKTSLPPPPPSSATEKISTEVSSAGAPQTGSQSPSVATEAPGQASTNANRTAGSFTQTQATQVQRTPQHGVPDDLLQDLAGTVEQRAQSRSSLQPEQEQPGHKNAAALRYVASQIPSSLTSLFEETVRYLAPRRSVDAAHKTAAHTASIEIAKSLTEHLAWRESSNGINSFAFATLMICQTSCLLFDERPNSPTVYPAILRALDKQGGLEALFDLFRRYVAEIDRFYNGHGNSMKLSASDIDEAGIKLGHTCGGLKVSLGVLLKLAHCKGLIDSAQTTQLIREGGKDVFEPHAYLVKIRLDVLQLLLAAWDKPWLPSLPASVNRLMLQNLLTILKAQNESASAPKKTSTASGSSGAAGSFESAIPTLLNMPNPFAFGSAPRVIPAPIRRPPNEERVRTMVDMGFPEGAARHALSRCQNNLNAATEYLLARDDLVVHYRDNPNQPWNGQGITGSSEGLNGARPAALPAIEIAPPATDAVAPATNDDADAWDDEEDRTLAHDESNASSDDVPDAPMADAGGSDASAADTGDKKPEVDDTMDADKAAKIKLDLDQRRNALRASLVERGLELADHHPALVFEVKSAILLQVSERTKAMTHIEALVKVIDSEASSAFGDKADFVALRMQLLALVLHDEQIFKQLDRDVVNSALTSLERLIQIYSTWSPSIRGSSNAAPASQSECLAEVTRTGTSEPLPKSSSQPKWLASLILALIGILGFSEDIAEVKPDDELLEDPVDDNPLSSGGSGDATTKSDEAKAAAGGTPSSTACISTTDKPVLPRVRVGPVSISDTLFRFALQIFRQATSLERNDLLAAFRLLTVLTRNSSVAARFAREGGVHLMFEPFHVLEPKQVSGCQPFVALVLRHIVEDAQTLATVMTQEIHGLVAQSRNKTSDTSTLVRQLDCAVLRDPDVFLDSAVSKLEMTEYSPTKGSGHVRLIQGTTAAETGAKESPSDLAGNGQASLASLRLGDDPKETKTDAATGKTADEPGFFKSAVQSSVVSAPSEELDGLIAFLLTELLKSTSKKSLSTTASASDAATSTANQDSVQVSAQNAADSPDNTAAPAHSTASNDATSIRTEEEKQDDIAFFYSTFLMQCLTELLSSYSSCKTSFVNFSKKRLFAATAGNVASQVSAPAASAPNSVSFAPGTPGSKDAVRSRAGILGTFLSELVPAGFLSSYGSNELRRKMTLSNWAMSVLVALTADVSVHIDVKEVPADLIMVRKIVLDAIARTIKEAASSSEPIEVRYGRLYALSDLCYRLLIARPNSTGGKQTEDLTLHMAKTMLEKNYVTVLTSAIADVDLNLPTVKSLLEAILRPLEHLTKVSIKMGKAKDKNSGRTVIDESEDDSEFSSDYDMEEDFDDEDEDDEEIERQETPDFYRNSSLGMHTGEMETGLEDDEMSDEDMDEDEDDMEMEDFDSETGSELSTDEELEGLDGDDPHIMELTDSDADMDDSSDEDSDSDGDDHTHSHSRGHGSHRDDASIVDEEDGWTTEDEEDEGEDNFDDEDEEALDFVFEDSDDGISANPDDVDDEHVIGMDDDVGDGLLDDEEIEMLEEDSMDGHDDMSQLELAEEYAAPVDDRFGANWGWTATADPRSGGSGAYGDRPRTSGVLPPNFFLPNAIANVGSGTGGHRRRNLLDFDSMMAPRRLAPPSDEISTHPLLVDQSDADASRHAGRGARRGSGGGPLASGHADWAQSVEEFVGEGALQFLENLLTRGGAAGGTQGIRIELGDGGRMRIDGIDVSGRLGRGGPHHHHHLHHHHHHSHTHHGQAVLGGDGQRASSSRQAASQNDPVTLAQSFTPMPTLTRWSEEALILLPSSSVSNERTSKMRNHVINALLSGFKKHRLETRRQLEESRKACEQARQTKEEAKADIERLREGKQRTEKELEEARERLRHGEERARQMLAEGDAAYEAEASGTGAVTASDSVSIGGDASVAPASSSSVTDDVEMVDVEAAATSRSSSQSQPAEATSDAGAAQAQPRPSAEAARATITINGEEIDITDTGIDPTFLEALPDDLREEVLNQHFRERRAAEATSNLPQPTSIAPEFLDALPPELRAEVIQQETLEASRRRMREEMASRVDGDRAGQSAAQAAGERSLGAGSGRSDEDGIGGINLIDGSRGAALGGHDVEALLGEVDEMGDMLGLPSLGGERTEGGSRQHRRFEDEEERQDVSNGTIRALPGSSAGRMSTIPVHMLDVTGRVGATELHGRERVDMARGGASSRDGIQLLDKSGVATLVRLLFFPQMNAKQTALHKVLANLCENLKTRSELLNLLLMVLSEGSVDAHAVDRSFVSMSNRANRMHSTPSRPTPKRANSGPASAMHGHSSTPGGQGQGMAGSTAPLSKTGDEAPFLIASRSIDTLLHLTSVNTHAALWFLRNDARPPKRGKGKEREKEKETDGWERGTAPINVLLGLLCKETILGNSQLVDSLLALIHSVTKPLYYTAAKTSGTSASKGVADNIATNASAEAASSTEMARSDGGGVRENEAVVTAGESASGATTGERDREAGTLMVGSHLKAELDELPTIPADRLCNLVKPLTTALSSKGFQHTLWIAAHVNCIDGARDTICGALQAQANQASRSLMGDLDALLATLPEAVAEDEEEELGDKKANTNANANASARGGGDGELTPGGAATAAAAAASAGVTQSGIVISGPTVTDRLSAMSGAQRIESKALATLASPTNAQAVLLRSLRALNYIMTGR</sequence>
<feature type="compositionally biased region" description="Basic and acidic residues" evidence="2">
    <location>
        <begin position="1527"/>
        <end position="1538"/>
    </location>
</feature>
<dbReference type="PROSITE" id="PS50030">
    <property type="entry name" value="UBA"/>
    <property type="match status" value="1"/>
</dbReference>
<feature type="region of interest" description="Disordered" evidence="2">
    <location>
        <begin position="2328"/>
        <end position="2540"/>
    </location>
</feature>
<feature type="compositionally biased region" description="Low complexity" evidence="2">
    <location>
        <begin position="2028"/>
        <end position="2038"/>
    </location>
</feature>
<feature type="region of interest" description="Disordered" evidence="2">
    <location>
        <begin position="3145"/>
        <end position="3183"/>
    </location>
</feature>
<feature type="compositionally biased region" description="Polar residues" evidence="2">
    <location>
        <begin position="1685"/>
        <end position="1697"/>
    </location>
</feature>
<dbReference type="InParanoid" id="A0A0D1DVT1"/>
<feature type="region of interest" description="Disordered" evidence="2">
    <location>
        <begin position="2028"/>
        <end position="2074"/>
    </location>
</feature>
<feature type="compositionally biased region" description="Acidic residues" evidence="2">
    <location>
        <begin position="1484"/>
        <end position="1494"/>
    </location>
</feature>
<dbReference type="PANTHER" id="PTHR45990">
    <property type="entry name" value="DNA REPAIR PROTEIN REV1"/>
    <property type="match status" value="1"/>
</dbReference>
<feature type="region of interest" description="Disordered" evidence="2">
    <location>
        <begin position="1472"/>
        <end position="1538"/>
    </location>
</feature>
<feature type="compositionally biased region" description="Polar residues" evidence="2">
    <location>
        <begin position="2039"/>
        <end position="2056"/>
    </location>
</feature>
<feature type="compositionally biased region" description="Low complexity" evidence="2">
    <location>
        <begin position="207"/>
        <end position="230"/>
    </location>
</feature>
<accession>A0A0D1DVT1</accession>
<dbReference type="GeneID" id="23565421"/>
<dbReference type="SUPFAM" id="SSF46934">
    <property type="entry name" value="UBA-like"/>
    <property type="match status" value="1"/>
</dbReference>
<dbReference type="GO" id="GO:0003887">
    <property type="term" value="F:DNA-directed DNA polymerase activity"/>
    <property type="evidence" value="ECO:0000318"/>
    <property type="project" value="GO_Central"/>
</dbReference>
<dbReference type="InterPro" id="IPR025527">
    <property type="entry name" value="HUWE1/Rev1_UBM"/>
</dbReference>
<dbReference type="SMART" id="SM00165">
    <property type="entry name" value="UBA"/>
    <property type="match status" value="1"/>
</dbReference>
<feature type="compositionally biased region" description="Basic and acidic residues" evidence="2">
    <location>
        <begin position="3072"/>
        <end position="3083"/>
    </location>
</feature>
<feature type="region of interest" description="Disordered" evidence="2">
    <location>
        <begin position="3296"/>
        <end position="3342"/>
    </location>
</feature>
<dbReference type="UniPathway" id="UPA00143"/>
<feature type="domain" description="UBA" evidence="3">
    <location>
        <begin position="1390"/>
        <end position="1430"/>
    </location>
</feature>
<dbReference type="RefSeq" id="XP_011391872.1">
    <property type="nucleotide sequence ID" value="XM_011393570.1"/>
</dbReference>
<feature type="region of interest" description="Disordered" evidence="2">
    <location>
        <begin position="1665"/>
        <end position="1697"/>
    </location>
</feature>
<dbReference type="InterPro" id="IPR016024">
    <property type="entry name" value="ARM-type_fold"/>
</dbReference>
<dbReference type="Pfam" id="PF06025">
    <property type="entry name" value="DUF913"/>
    <property type="match status" value="1"/>
</dbReference>
<feature type="compositionally biased region" description="Acidic residues" evidence="2">
    <location>
        <begin position="2478"/>
        <end position="2516"/>
    </location>
</feature>
<dbReference type="Proteomes" id="UP000000561">
    <property type="component" value="Chromosome 18"/>
</dbReference>
<dbReference type="InterPro" id="IPR009060">
    <property type="entry name" value="UBA-like_sf"/>
</dbReference>
<feature type="region of interest" description="Disordered" evidence="2">
    <location>
        <begin position="2662"/>
        <end position="2688"/>
    </location>
</feature>
<dbReference type="eggNOG" id="KOG0939">
    <property type="taxonomic scope" value="Eukaryota"/>
</dbReference>
<feature type="compositionally biased region" description="Polar residues" evidence="2">
    <location>
        <begin position="1665"/>
        <end position="1678"/>
    </location>
</feature>
<dbReference type="InterPro" id="IPR015940">
    <property type="entry name" value="UBA"/>
</dbReference>
<name>A0A0D1DVT1_MYCMD</name>
<keyword evidence="1" id="KW-0808">Transferase</keyword>